<reference evidence="3 4" key="1">
    <citation type="submission" date="2019-03" db="EMBL/GenBank/DDBJ databases">
        <title>Deep-cultivation of Planctomycetes and their phenomic and genomic characterization uncovers novel biology.</title>
        <authorList>
            <person name="Wiegand S."/>
            <person name="Jogler M."/>
            <person name="Boedeker C."/>
            <person name="Pinto D."/>
            <person name="Vollmers J."/>
            <person name="Rivas-Marin E."/>
            <person name="Kohn T."/>
            <person name="Peeters S.H."/>
            <person name="Heuer A."/>
            <person name="Rast P."/>
            <person name="Oberbeckmann S."/>
            <person name="Bunk B."/>
            <person name="Jeske O."/>
            <person name="Meyerdierks A."/>
            <person name="Storesund J.E."/>
            <person name="Kallscheuer N."/>
            <person name="Luecker S."/>
            <person name="Lage O.M."/>
            <person name="Pohl T."/>
            <person name="Merkel B.J."/>
            <person name="Hornburger P."/>
            <person name="Mueller R.-W."/>
            <person name="Bruemmer F."/>
            <person name="Labrenz M."/>
            <person name="Spormann A.M."/>
            <person name="Op den Camp H."/>
            <person name="Overmann J."/>
            <person name="Amann R."/>
            <person name="Jetten M.S.M."/>
            <person name="Mascher T."/>
            <person name="Medema M.H."/>
            <person name="Devos D.P."/>
            <person name="Kaster A.-K."/>
            <person name="Ovreas L."/>
            <person name="Rohde M."/>
            <person name="Galperin M.Y."/>
            <person name="Jogler C."/>
        </authorList>
    </citation>
    <scope>NUCLEOTIDE SEQUENCE [LARGE SCALE GENOMIC DNA]</scope>
    <source>
        <strain evidence="3 4">Enr10</strain>
    </source>
</reference>
<keyword evidence="1" id="KW-0472">Membrane</keyword>
<organism evidence="3 4">
    <name type="scientific">Gimesia panareensis</name>
    <dbReference type="NCBI Taxonomy" id="2527978"/>
    <lineage>
        <taxon>Bacteria</taxon>
        <taxon>Pseudomonadati</taxon>
        <taxon>Planctomycetota</taxon>
        <taxon>Planctomycetia</taxon>
        <taxon>Planctomycetales</taxon>
        <taxon>Planctomycetaceae</taxon>
        <taxon>Gimesia</taxon>
    </lineage>
</organism>
<dbReference type="EMBL" id="CP037421">
    <property type="protein sequence ID" value="QDT26322.1"/>
    <property type="molecule type" value="Genomic_DNA"/>
</dbReference>
<dbReference type="Gene3D" id="3.30.700.10">
    <property type="entry name" value="Glycoprotein, Type 4 Pilin"/>
    <property type="match status" value="1"/>
</dbReference>
<dbReference type="Proteomes" id="UP000315647">
    <property type="component" value="Chromosome"/>
</dbReference>
<accession>A0A517Q3X3</accession>
<evidence type="ECO:0000256" key="1">
    <source>
        <dbReference type="SAM" id="Phobius"/>
    </source>
</evidence>
<evidence type="ECO:0000313" key="3">
    <source>
        <dbReference type="EMBL" id="QDT26322.1"/>
    </source>
</evidence>
<keyword evidence="1" id="KW-1133">Transmembrane helix</keyword>
<dbReference type="NCBIfam" id="TIGR04294">
    <property type="entry name" value="pre_pil_HX9DG"/>
    <property type="match status" value="1"/>
</dbReference>
<name>A0A517Q3X3_9PLAN</name>
<dbReference type="Pfam" id="PF07596">
    <property type="entry name" value="SBP_bac_10"/>
    <property type="match status" value="1"/>
</dbReference>
<feature type="domain" description="DUF1559" evidence="2">
    <location>
        <begin position="44"/>
        <end position="281"/>
    </location>
</feature>
<evidence type="ECO:0000259" key="2">
    <source>
        <dbReference type="Pfam" id="PF07596"/>
    </source>
</evidence>
<keyword evidence="1" id="KW-0812">Transmembrane</keyword>
<feature type="transmembrane region" description="Helical" evidence="1">
    <location>
        <begin position="21"/>
        <end position="42"/>
    </location>
</feature>
<proteinExistence type="predicted"/>
<dbReference type="PANTHER" id="PTHR30093">
    <property type="entry name" value="GENERAL SECRETION PATHWAY PROTEIN G"/>
    <property type="match status" value="1"/>
</dbReference>
<dbReference type="InterPro" id="IPR027558">
    <property type="entry name" value="Pre_pil_HX9DG_C"/>
</dbReference>
<dbReference type="InterPro" id="IPR045584">
    <property type="entry name" value="Pilin-like"/>
</dbReference>
<dbReference type="InterPro" id="IPR011453">
    <property type="entry name" value="DUF1559"/>
</dbReference>
<sequence>MNIHIRDEPEQHQVHRAGLTILELLVVMGIISLLAGLVMPAVNTARESARKIQCVNHLRQLGVALHNYHDAYTRLPAGWRRDQEQKTAYGWAATLLPYLEQSQLANLIDFESAVDSVNNLEAREMTLTIFRCPSDVADNRFLLFEEVGGHETSGLKSHTSMIELPSTNYLGVYGISDPDAVPFQSGEGIFMQDRFLRFSECQQGLSNILMVGERTARKLPSTWLGIMLEGEDATGRLVGNAYLGPNRTDADECEFDSRHPGCVNFLWGDGHVKSISDSIDAGTYRRFASRK</sequence>
<protein>
    <recommendedName>
        <fullName evidence="2">DUF1559 domain-containing protein</fullName>
    </recommendedName>
</protein>
<dbReference type="AlphaFoldDB" id="A0A517Q3X3"/>
<evidence type="ECO:0000313" key="4">
    <source>
        <dbReference type="Proteomes" id="UP000315647"/>
    </source>
</evidence>
<dbReference type="SUPFAM" id="SSF54523">
    <property type="entry name" value="Pili subunits"/>
    <property type="match status" value="1"/>
</dbReference>
<dbReference type="PANTHER" id="PTHR30093:SF2">
    <property type="entry name" value="TYPE II SECRETION SYSTEM PROTEIN H"/>
    <property type="match status" value="1"/>
</dbReference>
<gene>
    <name evidence="3" type="ORF">Enr10x_16230</name>
</gene>
<keyword evidence="4" id="KW-1185">Reference proteome</keyword>